<feature type="compositionally biased region" description="Basic and acidic residues" evidence="1">
    <location>
        <begin position="74"/>
        <end position="83"/>
    </location>
</feature>
<gene>
    <name evidence="2" type="ORF">FBEOM_13353</name>
</gene>
<comment type="caution">
    <text evidence="2">The sequence shown here is derived from an EMBL/GenBank/DDBJ whole genome shotgun (WGS) entry which is preliminary data.</text>
</comment>
<dbReference type="OrthoDB" id="5097987at2759"/>
<dbReference type="AlphaFoldDB" id="A0A9P5DRP1"/>
<proteinExistence type="predicted"/>
<keyword evidence="3" id="KW-1185">Reference proteome</keyword>
<evidence type="ECO:0000256" key="1">
    <source>
        <dbReference type="SAM" id="MobiDB-lite"/>
    </source>
</evidence>
<dbReference type="EMBL" id="PVQB02000963">
    <property type="protein sequence ID" value="KAF4332860.1"/>
    <property type="molecule type" value="Genomic_DNA"/>
</dbReference>
<feature type="region of interest" description="Disordered" evidence="1">
    <location>
        <begin position="180"/>
        <end position="234"/>
    </location>
</feature>
<evidence type="ECO:0000313" key="2">
    <source>
        <dbReference type="EMBL" id="KAF4332860.1"/>
    </source>
</evidence>
<accession>A0A9P5DRP1</accession>
<dbReference type="Proteomes" id="UP000730481">
    <property type="component" value="Unassembled WGS sequence"/>
</dbReference>
<protein>
    <submittedName>
        <fullName evidence="2">Uncharacterized protein</fullName>
    </submittedName>
</protein>
<organism evidence="2 3">
    <name type="scientific">Fusarium beomiforme</name>
    <dbReference type="NCBI Taxonomy" id="44412"/>
    <lineage>
        <taxon>Eukaryota</taxon>
        <taxon>Fungi</taxon>
        <taxon>Dikarya</taxon>
        <taxon>Ascomycota</taxon>
        <taxon>Pezizomycotina</taxon>
        <taxon>Sordariomycetes</taxon>
        <taxon>Hypocreomycetidae</taxon>
        <taxon>Hypocreales</taxon>
        <taxon>Nectriaceae</taxon>
        <taxon>Fusarium</taxon>
        <taxon>Fusarium burgessii species complex</taxon>
    </lineage>
</organism>
<feature type="compositionally biased region" description="Basic and acidic residues" evidence="1">
    <location>
        <begin position="185"/>
        <end position="197"/>
    </location>
</feature>
<feature type="compositionally biased region" description="Polar residues" evidence="1">
    <location>
        <begin position="36"/>
        <end position="60"/>
    </location>
</feature>
<name>A0A9P5DRP1_9HYPO</name>
<feature type="region of interest" description="Disordered" evidence="1">
    <location>
        <begin position="129"/>
        <end position="162"/>
    </location>
</feature>
<evidence type="ECO:0000313" key="3">
    <source>
        <dbReference type="Proteomes" id="UP000730481"/>
    </source>
</evidence>
<feature type="compositionally biased region" description="Polar residues" evidence="1">
    <location>
        <begin position="13"/>
        <end position="25"/>
    </location>
</feature>
<feature type="region of interest" description="Disordered" evidence="1">
    <location>
        <begin position="251"/>
        <end position="273"/>
    </location>
</feature>
<feature type="compositionally biased region" description="Basic residues" evidence="1">
    <location>
        <begin position="133"/>
        <end position="154"/>
    </location>
</feature>
<reference evidence="2" key="1">
    <citation type="journal article" date="2017" name="Mycologia">
        <title>Fusarium algeriense, sp. nov., a novel toxigenic crown rot pathogen of durum wheat from Algeria is nested in the Fusarium burgessii species complex.</title>
        <authorList>
            <person name="Laraba I."/>
            <person name="Keddad A."/>
            <person name="Boureghda H."/>
            <person name="Abdallah N."/>
            <person name="Vaughan M.M."/>
            <person name="Proctor R.H."/>
            <person name="Busman M."/>
            <person name="O'Donnell K."/>
        </authorList>
    </citation>
    <scope>NUCLEOTIDE SEQUENCE</scope>
    <source>
        <strain evidence="2">NRRL 25174</strain>
    </source>
</reference>
<feature type="compositionally biased region" description="Basic and acidic residues" evidence="1">
    <location>
        <begin position="220"/>
        <end position="234"/>
    </location>
</feature>
<feature type="compositionally biased region" description="Polar residues" evidence="1">
    <location>
        <begin position="95"/>
        <end position="104"/>
    </location>
</feature>
<feature type="region of interest" description="Disordered" evidence="1">
    <location>
        <begin position="11"/>
        <end position="117"/>
    </location>
</feature>
<sequence>MGDVRYAVIAEAATTTDDPTSSLNTYDDLPPRPSLYSHSTLLKNPSSSYQSREPSISSRPSLPLTPYSDSMNLLDKDLTDDHLSQTGPLSYGHTPESSYSTRPPSVNEEAMRYQRKKHRRFKNSEEMFAPRDRYRRSQQGRHSRYAHHSCRRQQQRNERRDNADTRCLRHIKHLEDPTDVVLEPQPDKNKAVGEKSTKKNKNIGTTWRRIGQGFGFGKSPKKEKPKEKSQVEIESQLRRKSKWKFWTKQELGNAAEANDDSKVPNPNNKREAKEIAYPEPCMLELGEEVPISSHLHQVVRRVSQSKAD</sequence>
<reference evidence="2" key="2">
    <citation type="submission" date="2020-02" db="EMBL/GenBank/DDBJ databases">
        <title>Identification and distribution of gene clusters putatively required for synthesis of sphingolipid metabolism inhibitors in phylogenetically diverse species of the filamentous fungus Fusarium.</title>
        <authorList>
            <person name="Kim H.-S."/>
            <person name="Busman M."/>
            <person name="Brown D.W."/>
            <person name="Divon H."/>
            <person name="Uhlig S."/>
            <person name="Proctor R.H."/>
        </authorList>
    </citation>
    <scope>NUCLEOTIDE SEQUENCE</scope>
    <source>
        <strain evidence="2">NRRL 25174</strain>
    </source>
</reference>